<evidence type="ECO:0000256" key="3">
    <source>
        <dbReference type="ARBA" id="ARBA00023125"/>
    </source>
</evidence>
<keyword evidence="3" id="KW-0238">DNA-binding</keyword>
<evidence type="ECO:0000313" key="6">
    <source>
        <dbReference type="EMBL" id="SET41002.1"/>
    </source>
</evidence>
<dbReference type="GO" id="GO:0003899">
    <property type="term" value="F:DNA-directed RNA polymerase activity"/>
    <property type="evidence" value="ECO:0007669"/>
    <property type="project" value="InterPro"/>
</dbReference>
<dbReference type="Proteomes" id="UP000199095">
    <property type="component" value="Unassembled WGS sequence"/>
</dbReference>
<accession>A0A1I0E760</accession>
<gene>
    <name evidence="6" type="ORF">SAMN05421676_104328</name>
</gene>
<dbReference type="CDD" id="cd06171">
    <property type="entry name" value="Sigma70_r4"/>
    <property type="match status" value="1"/>
</dbReference>
<dbReference type="InterPro" id="IPR000943">
    <property type="entry name" value="RNA_pol_sigma70"/>
</dbReference>
<dbReference type="InterPro" id="IPR007627">
    <property type="entry name" value="RNA_pol_sigma70_r2"/>
</dbReference>
<dbReference type="InterPro" id="IPR013325">
    <property type="entry name" value="RNA_pol_sigma_r2"/>
</dbReference>
<dbReference type="GO" id="GO:0016987">
    <property type="term" value="F:sigma factor activity"/>
    <property type="evidence" value="ECO:0007669"/>
    <property type="project" value="UniProtKB-KW"/>
</dbReference>
<dbReference type="InterPro" id="IPR013324">
    <property type="entry name" value="RNA_pol_sigma_r3/r4-like"/>
</dbReference>
<dbReference type="GO" id="GO:0003677">
    <property type="term" value="F:DNA binding"/>
    <property type="evidence" value="ECO:0007669"/>
    <property type="project" value="UniProtKB-KW"/>
</dbReference>
<dbReference type="Gene3D" id="1.20.140.160">
    <property type="match status" value="1"/>
</dbReference>
<dbReference type="EMBL" id="FOHJ01000004">
    <property type="protein sequence ID" value="SET41002.1"/>
    <property type="molecule type" value="Genomic_DNA"/>
</dbReference>
<keyword evidence="2" id="KW-0731">Sigma factor</keyword>
<dbReference type="SUPFAM" id="SSF88659">
    <property type="entry name" value="Sigma3 and sigma4 domains of RNA polymerase sigma factors"/>
    <property type="match status" value="2"/>
</dbReference>
<dbReference type="SUPFAM" id="SSF88946">
    <property type="entry name" value="Sigma2 domain of RNA polymerase sigma factors"/>
    <property type="match status" value="1"/>
</dbReference>
<keyword evidence="6" id="KW-0966">Cell projection</keyword>
<keyword evidence="6" id="KW-0282">Flagellum</keyword>
<dbReference type="AlphaFoldDB" id="A0A1I0E760"/>
<dbReference type="PRINTS" id="PR00046">
    <property type="entry name" value="SIGMA70FCT"/>
</dbReference>
<keyword evidence="1" id="KW-0805">Transcription regulation</keyword>
<dbReference type="NCBIfam" id="NF005413">
    <property type="entry name" value="PRK06986.1"/>
    <property type="match status" value="1"/>
</dbReference>
<evidence type="ECO:0000256" key="2">
    <source>
        <dbReference type="ARBA" id="ARBA00023082"/>
    </source>
</evidence>
<name>A0A1I0E760_9BACI</name>
<evidence type="ECO:0000259" key="5">
    <source>
        <dbReference type="PROSITE" id="PS00716"/>
    </source>
</evidence>
<dbReference type="PANTHER" id="PTHR30385">
    <property type="entry name" value="SIGMA FACTOR F FLAGELLAR"/>
    <property type="match status" value="1"/>
</dbReference>
<keyword evidence="4" id="KW-0804">Transcription</keyword>
<dbReference type="NCBIfam" id="TIGR02479">
    <property type="entry name" value="FliA_WhiG"/>
    <property type="match status" value="1"/>
</dbReference>
<evidence type="ECO:0000256" key="4">
    <source>
        <dbReference type="ARBA" id="ARBA00023163"/>
    </source>
</evidence>
<dbReference type="RefSeq" id="WP_093133940.1">
    <property type="nucleotide sequence ID" value="NZ_FOHJ01000004.1"/>
</dbReference>
<sequence>MKQQAAPELESIWNKWQQHKDEDAGNELVALYMPLVDYHVKRIAAHLPKNVSRQEVKSLGLLGLVDAIEKFDYNRDLKFDTYASFRIRGSIMDGLRREDWLPRTVRDKAKKMEVVAEDLEQVLGREPQPEEIADRMGISSQEVLSTLKDSLYANTLSLEEKSNDEDNQSSEGIGYMIPDEKVSLPEDQMIDQEKVSELADAIQHLNEKEQMVVSLFYQEELTLTEIGEVLELSTSRISQIHSRAIFKLRKILSQAIE</sequence>
<dbReference type="PROSITE" id="PS00716">
    <property type="entry name" value="SIGMA70_2"/>
    <property type="match status" value="1"/>
</dbReference>
<dbReference type="Gene3D" id="1.10.1740.10">
    <property type="match status" value="1"/>
</dbReference>
<dbReference type="PANTHER" id="PTHR30385:SF7">
    <property type="entry name" value="RNA POLYMERASE SIGMA FACTOR FLIA"/>
    <property type="match status" value="1"/>
</dbReference>
<keyword evidence="6" id="KW-0969">Cilium</keyword>
<dbReference type="InterPro" id="IPR012845">
    <property type="entry name" value="RNA_pol_sigma_FliA_WhiG"/>
</dbReference>
<feature type="domain" description="RNA polymerase sigma-70" evidence="5">
    <location>
        <begin position="222"/>
        <end position="248"/>
    </location>
</feature>
<dbReference type="Pfam" id="PF04539">
    <property type="entry name" value="Sigma70_r3"/>
    <property type="match status" value="1"/>
</dbReference>
<dbReference type="NCBIfam" id="NF005809">
    <property type="entry name" value="PRK07670.1"/>
    <property type="match status" value="1"/>
</dbReference>
<evidence type="ECO:0000313" key="7">
    <source>
        <dbReference type="Proteomes" id="UP000199095"/>
    </source>
</evidence>
<keyword evidence="7" id="KW-1185">Reference proteome</keyword>
<dbReference type="OrthoDB" id="9799825at2"/>
<dbReference type="STRING" id="237682.SAMN05421676_104328"/>
<dbReference type="GO" id="GO:0006352">
    <property type="term" value="P:DNA-templated transcription initiation"/>
    <property type="evidence" value="ECO:0007669"/>
    <property type="project" value="InterPro"/>
</dbReference>
<organism evidence="6 7">
    <name type="scientific">Salinibacillus kushneri</name>
    <dbReference type="NCBI Taxonomy" id="237682"/>
    <lineage>
        <taxon>Bacteria</taxon>
        <taxon>Bacillati</taxon>
        <taxon>Bacillota</taxon>
        <taxon>Bacilli</taxon>
        <taxon>Bacillales</taxon>
        <taxon>Bacillaceae</taxon>
        <taxon>Salinibacillus</taxon>
    </lineage>
</organism>
<protein>
    <submittedName>
        <fullName evidence="6">RNA polymerase sigma factor for flagellar operon FliA</fullName>
    </submittedName>
</protein>
<evidence type="ECO:0000256" key="1">
    <source>
        <dbReference type="ARBA" id="ARBA00023015"/>
    </source>
</evidence>
<dbReference type="InterPro" id="IPR014284">
    <property type="entry name" value="RNA_pol_sigma-70_dom"/>
</dbReference>
<dbReference type="Pfam" id="PF04545">
    <property type="entry name" value="Sigma70_r4"/>
    <property type="match status" value="1"/>
</dbReference>
<dbReference type="PIRSF" id="PIRSF000770">
    <property type="entry name" value="RNA_pol_sigma-SigE/K"/>
    <property type="match status" value="1"/>
</dbReference>
<dbReference type="Pfam" id="PF04542">
    <property type="entry name" value="Sigma70_r2"/>
    <property type="match status" value="1"/>
</dbReference>
<dbReference type="InterPro" id="IPR007624">
    <property type="entry name" value="RNA_pol_sigma70_r3"/>
</dbReference>
<reference evidence="7" key="1">
    <citation type="submission" date="2016-10" db="EMBL/GenBank/DDBJ databases">
        <authorList>
            <person name="Varghese N."/>
            <person name="Submissions S."/>
        </authorList>
    </citation>
    <scope>NUCLEOTIDE SEQUENCE [LARGE SCALE GENOMIC DNA]</scope>
    <source>
        <strain evidence="7">CGMCC 1.3566</strain>
    </source>
</reference>
<dbReference type="NCBIfam" id="TIGR02937">
    <property type="entry name" value="sigma70-ECF"/>
    <property type="match status" value="1"/>
</dbReference>
<dbReference type="InterPro" id="IPR007630">
    <property type="entry name" value="RNA_pol_sigma70_r4"/>
</dbReference>
<proteinExistence type="predicted"/>